<reference evidence="3" key="1">
    <citation type="submission" date="2020-10" db="EMBL/GenBank/DDBJ databases">
        <title>High-Quality Genome Resource of Clonostachys rosea strain S41 by Oxford Nanopore Long-Read Sequencing.</title>
        <authorList>
            <person name="Wang H."/>
        </authorList>
    </citation>
    <scope>NUCLEOTIDE SEQUENCE</scope>
    <source>
        <strain evidence="3">S41</strain>
    </source>
</reference>
<keyword evidence="2" id="KW-0812">Transmembrane</keyword>
<feature type="transmembrane region" description="Helical" evidence="2">
    <location>
        <begin position="14"/>
        <end position="35"/>
    </location>
</feature>
<name>A0A8H7K416_BIOOC</name>
<gene>
    <name evidence="3" type="ORF">IM811_003171</name>
</gene>
<dbReference type="EMBL" id="JADCTT010000011">
    <property type="protein sequence ID" value="KAF9746266.1"/>
    <property type="molecule type" value="Genomic_DNA"/>
</dbReference>
<proteinExistence type="predicted"/>
<sequence length="722" mass="81600">MQFMSQSMGWADNLILAMGPLGIITIIISAIRVGGPKWLKALVGRARENLAAAEMELLSSTSKEVCELWNGSEVVRCMGKCSLTEFIILVPKQGLKKGSHVVVDDNWRKYLKETEHKIAAMEKSRRTPSSKISPDVESGKAEKVESDRVHNPPLNHDDNSTKKQATDDGQNSDENEDIIVIRIISENVPNISLNCHKLSSTLEPWIVAIIGTMLQLGVVAYWAFATYCPTLQHPKDDKRVADYAYPCAAAGTLTLVVSMMLCSHVVESRTTETRYIPHRKAHDIYFCWLQQEKVVNDQSFNSHIVYCKKKNEYIITSKRDGKESRLETLTVFSTIIALSGFVVQFVGLRGLHWSASVTQLGIVLFMLACKALVRRGLTSPQKAVALSSQDLSLSGSLKYCARDVNQLKIRLKTHLKIKLCIKLLRGLRKKNPTFNIPDIQARLNHRRMQLPHGSPEGCAEAALLLLGHSSDSCPMRGFVGWLIKILHRKYGRDDVLQWFKNGLSSSPATDNEGVADKPGQMPDWMINKFGKPELQLVETESQMEEHKVESPAHRMMMIRRDLGRLADWRERPSKAAIAVTKSIEIAMNRLFPKVVEGTAKPTYYWLIKNSKDQVIDFQIEYKNGKFTVDYMEMDAILSLWSFAESQQYAEDESKPSMEDSKTNSWLRSKGLLPRSALCLPGPYSAALHRDIWWWMPTKENPVLLVKKCETSDTEYDSDEKEI</sequence>
<dbReference type="AlphaFoldDB" id="A0A8H7K416"/>
<evidence type="ECO:0000313" key="3">
    <source>
        <dbReference type="EMBL" id="KAF9746266.1"/>
    </source>
</evidence>
<comment type="caution">
    <text evidence="3">The sequence shown here is derived from an EMBL/GenBank/DDBJ whole genome shotgun (WGS) entry which is preliminary data.</text>
</comment>
<feature type="transmembrane region" description="Helical" evidence="2">
    <location>
        <begin position="243"/>
        <end position="266"/>
    </location>
</feature>
<keyword evidence="2" id="KW-0472">Membrane</keyword>
<evidence type="ECO:0000256" key="2">
    <source>
        <dbReference type="SAM" id="Phobius"/>
    </source>
</evidence>
<evidence type="ECO:0000313" key="4">
    <source>
        <dbReference type="Proteomes" id="UP000616885"/>
    </source>
</evidence>
<keyword evidence="2" id="KW-1133">Transmembrane helix</keyword>
<feature type="transmembrane region" description="Helical" evidence="2">
    <location>
        <begin position="205"/>
        <end position="223"/>
    </location>
</feature>
<protein>
    <submittedName>
        <fullName evidence="3">Uncharacterized protein</fullName>
    </submittedName>
</protein>
<feature type="transmembrane region" description="Helical" evidence="2">
    <location>
        <begin position="328"/>
        <end position="347"/>
    </location>
</feature>
<feature type="compositionally biased region" description="Basic and acidic residues" evidence="1">
    <location>
        <begin position="137"/>
        <end position="166"/>
    </location>
</feature>
<evidence type="ECO:0000256" key="1">
    <source>
        <dbReference type="SAM" id="MobiDB-lite"/>
    </source>
</evidence>
<feature type="region of interest" description="Disordered" evidence="1">
    <location>
        <begin position="121"/>
        <end position="172"/>
    </location>
</feature>
<accession>A0A8H7K416</accession>
<dbReference type="Proteomes" id="UP000616885">
    <property type="component" value="Unassembled WGS sequence"/>
</dbReference>
<organism evidence="3 4">
    <name type="scientific">Bionectria ochroleuca</name>
    <name type="common">Gliocladium roseum</name>
    <dbReference type="NCBI Taxonomy" id="29856"/>
    <lineage>
        <taxon>Eukaryota</taxon>
        <taxon>Fungi</taxon>
        <taxon>Dikarya</taxon>
        <taxon>Ascomycota</taxon>
        <taxon>Pezizomycotina</taxon>
        <taxon>Sordariomycetes</taxon>
        <taxon>Hypocreomycetidae</taxon>
        <taxon>Hypocreales</taxon>
        <taxon>Bionectriaceae</taxon>
        <taxon>Clonostachys</taxon>
    </lineage>
</organism>